<organism evidence="2 3">
    <name type="scientific">Actinomadura fulvescens</name>
    <dbReference type="NCBI Taxonomy" id="46160"/>
    <lineage>
        <taxon>Bacteria</taxon>
        <taxon>Bacillati</taxon>
        <taxon>Actinomycetota</taxon>
        <taxon>Actinomycetes</taxon>
        <taxon>Streptosporangiales</taxon>
        <taxon>Thermomonosporaceae</taxon>
        <taxon>Actinomadura</taxon>
    </lineage>
</organism>
<dbReference type="InterPro" id="IPR003033">
    <property type="entry name" value="SCP2_sterol-bd_dom"/>
</dbReference>
<evidence type="ECO:0000259" key="1">
    <source>
        <dbReference type="Pfam" id="PF02036"/>
    </source>
</evidence>
<dbReference type="RefSeq" id="WP_344538940.1">
    <property type="nucleotide sequence ID" value="NZ_BAAATD010000002.1"/>
</dbReference>
<feature type="domain" description="SCP2" evidence="1">
    <location>
        <begin position="62"/>
        <end position="136"/>
    </location>
</feature>
<name>A0ABP6BUK1_9ACTN</name>
<keyword evidence="3" id="KW-1185">Reference proteome</keyword>
<dbReference type="Pfam" id="PF02036">
    <property type="entry name" value="SCP2"/>
    <property type="match status" value="1"/>
</dbReference>
<protein>
    <recommendedName>
        <fullName evidence="1">SCP2 domain-containing protein</fullName>
    </recommendedName>
</protein>
<dbReference type="InterPro" id="IPR036527">
    <property type="entry name" value="SCP2_sterol-bd_dom_sf"/>
</dbReference>
<evidence type="ECO:0000313" key="2">
    <source>
        <dbReference type="EMBL" id="GAA2582965.1"/>
    </source>
</evidence>
<sequence length="147" mass="16427">MSDNLQGLLDQISSPKDLRALLDIEGMDDAVIDQFIGSVGAQAMLGRVFSLMATRYKPKGRLRGGIVQWEIDTPGGRHTYQLLLTPMGARSFEGVRGRPRVTLRMATPTLLHLCAGRLDPVAAFRERKIKIRGNLLFGALMPRWFDY</sequence>
<proteinExistence type="predicted"/>
<dbReference type="Gene3D" id="3.30.1050.10">
    <property type="entry name" value="SCP2 sterol-binding domain"/>
    <property type="match status" value="1"/>
</dbReference>
<gene>
    <name evidence="2" type="ORF">GCM10010411_14510</name>
</gene>
<dbReference type="Proteomes" id="UP001501509">
    <property type="component" value="Unassembled WGS sequence"/>
</dbReference>
<comment type="caution">
    <text evidence="2">The sequence shown here is derived from an EMBL/GenBank/DDBJ whole genome shotgun (WGS) entry which is preliminary data.</text>
</comment>
<dbReference type="EMBL" id="BAAATD010000002">
    <property type="protein sequence ID" value="GAA2582965.1"/>
    <property type="molecule type" value="Genomic_DNA"/>
</dbReference>
<reference evidence="3" key="1">
    <citation type="journal article" date="2019" name="Int. J. Syst. Evol. Microbiol.">
        <title>The Global Catalogue of Microorganisms (GCM) 10K type strain sequencing project: providing services to taxonomists for standard genome sequencing and annotation.</title>
        <authorList>
            <consortium name="The Broad Institute Genomics Platform"/>
            <consortium name="The Broad Institute Genome Sequencing Center for Infectious Disease"/>
            <person name="Wu L."/>
            <person name="Ma J."/>
        </authorList>
    </citation>
    <scope>NUCLEOTIDE SEQUENCE [LARGE SCALE GENOMIC DNA]</scope>
    <source>
        <strain evidence="3">JCM 6833</strain>
    </source>
</reference>
<evidence type="ECO:0000313" key="3">
    <source>
        <dbReference type="Proteomes" id="UP001501509"/>
    </source>
</evidence>
<accession>A0ABP6BUK1</accession>
<dbReference type="SUPFAM" id="SSF55718">
    <property type="entry name" value="SCP-like"/>
    <property type="match status" value="1"/>
</dbReference>